<dbReference type="AlphaFoldDB" id="A0A9P8TQV4"/>
<keyword evidence="2" id="KW-1185">Reference proteome</keyword>
<protein>
    <submittedName>
        <fullName evidence="1">Uncharacterized protein</fullName>
    </submittedName>
</protein>
<dbReference type="EMBL" id="JAEUBG010000269">
    <property type="protein sequence ID" value="KAH3688593.1"/>
    <property type="molecule type" value="Genomic_DNA"/>
</dbReference>
<reference evidence="1" key="1">
    <citation type="journal article" date="2021" name="Open Biol.">
        <title>Shared evolutionary footprints suggest mitochondrial oxidative damage underlies multiple complex I losses in fungi.</title>
        <authorList>
            <person name="Schikora-Tamarit M.A."/>
            <person name="Marcet-Houben M."/>
            <person name="Nosek J."/>
            <person name="Gabaldon T."/>
        </authorList>
    </citation>
    <scope>NUCLEOTIDE SEQUENCE</scope>
    <source>
        <strain evidence="1">CBS2887</strain>
    </source>
</reference>
<dbReference type="Proteomes" id="UP000774326">
    <property type="component" value="Unassembled WGS sequence"/>
</dbReference>
<reference evidence="1" key="2">
    <citation type="submission" date="2021-01" db="EMBL/GenBank/DDBJ databases">
        <authorList>
            <person name="Schikora-Tamarit M.A."/>
        </authorList>
    </citation>
    <scope>NUCLEOTIDE SEQUENCE</scope>
    <source>
        <strain evidence="1">CBS2887</strain>
    </source>
</reference>
<organism evidence="1 2">
    <name type="scientific">Wickerhamomyces pijperi</name>
    <name type="common">Yeast</name>
    <name type="synonym">Pichia pijperi</name>
    <dbReference type="NCBI Taxonomy" id="599730"/>
    <lineage>
        <taxon>Eukaryota</taxon>
        <taxon>Fungi</taxon>
        <taxon>Dikarya</taxon>
        <taxon>Ascomycota</taxon>
        <taxon>Saccharomycotina</taxon>
        <taxon>Saccharomycetes</taxon>
        <taxon>Phaffomycetales</taxon>
        <taxon>Wickerhamomycetaceae</taxon>
        <taxon>Wickerhamomyces</taxon>
    </lineage>
</organism>
<name>A0A9P8TQV4_WICPI</name>
<evidence type="ECO:0000313" key="2">
    <source>
        <dbReference type="Proteomes" id="UP000774326"/>
    </source>
</evidence>
<gene>
    <name evidence="1" type="ORF">WICPIJ_000437</name>
</gene>
<accession>A0A9P8TQV4</accession>
<comment type="caution">
    <text evidence="1">The sequence shown here is derived from an EMBL/GenBank/DDBJ whole genome shotgun (WGS) entry which is preliminary data.</text>
</comment>
<proteinExistence type="predicted"/>
<sequence>MIPLFGFTETKDCRSARCGLREVSHGKSMVRSGKSALNEVSLTFVGEVIVSVGGERVCVCVCGSTIMEIEPIRVWSSAK</sequence>
<evidence type="ECO:0000313" key="1">
    <source>
        <dbReference type="EMBL" id="KAH3688593.1"/>
    </source>
</evidence>